<evidence type="ECO:0000313" key="2">
    <source>
        <dbReference type="Proteomes" id="UP000054815"/>
    </source>
</evidence>
<dbReference type="EMBL" id="JYDU01000153">
    <property type="protein sequence ID" value="KRX90877.1"/>
    <property type="molecule type" value="Genomic_DNA"/>
</dbReference>
<dbReference type="Proteomes" id="UP000054815">
    <property type="component" value="Unassembled WGS sequence"/>
</dbReference>
<protein>
    <submittedName>
        <fullName evidence="1">Uncharacterized protein</fullName>
    </submittedName>
</protein>
<accession>A0A0V0XSH6</accession>
<reference evidence="1 2" key="1">
    <citation type="submission" date="2015-01" db="EMBL/GenBank/DDBJ databases">
        <title>Evolution of Trichinella species and genotypes.</title>
        <authorList>
            <person name="Korhonen P.K."/>
            <person name="Edoardo P."/>
            <person name="Giuseppe L.R."/>
            <person name="Gasser R.B."/>
        </authorList>
    </citation>
    <scope>NUCLEOTIDE SEQUENCE [LARGE SCALE GENOMIC DNA]</scope>
    <source>
        <strain evidence="1">ISS141</strain>
    </source>
</reference>
<proteinExistence type="predicted"/>
<organism evidence="1 2">
    <name type="scientific">Trichinella pseudospiralis</name>
    <name type="common">Parasitic roundworm</name>
    <dbReference type="NCBI Taxonomy" id="6337"/>
    <lineage>
        <taxon>Eukaryota</taxon>
        <taxon>Metazoa</taxon>
        <taxon>Ecdysozoa</taxon>
        <taxon>Nematoda</taxon>
        <taxon>Enoplea</taxon>
        <taxon>Dorylaimia</taxon>
        <taxon>Trichinellida</taxon>
        <taxon>Trichinellidae</taxon>
        <taxon>Trichinella</taxon>
    </lineage>
</organism>
<sequence>MHAIPPPADEVYEHLLVHTVLAESSSASLSLNSASNKWWDRILAPGVAPGYAPGHKKICICLEATPLAFYCTTFALRICKNLHINFQIFENRQPKGLPQAMLMAIKKFA</sequence>
<evidence type="ECO:0000313" key="1">
    <source>
        <dbReference type="EMBL" id="KRX90877.1"/>
    </source>
</evidence>
<comment type="caution">
    <text evidence="1">The sequence shown here is derived from an EMBL/GenBank/DDBJ whole genome shotgun (WGS) entry which is preliminary data.</text>
</comment>
<gene>
    <name evidence="1" type="ORF">T4E_1241</name>
</gene>
<dbReference type="AlphaFoldDB" id="A0A0V0XSH6"/>
<name>A0A0V0XSH6_TRIPS</name>